<keyword evidence="5" id="KW-1185">Reference proteome</keyword>
<proteinExistence type="predicted"/>
<dbReference type="InterPro" id="IPR050310">
    <property type="entry name" value="VPS10-sortilin"/>
</dbReference>
<protein>
    <submittedName>
        <fullName evidence="4">Sortilin, neurotensin receptor 3</fullName>
    </submittedName>
</protein>
<gene>
    <name evidence="4" type="ORF">JGI23_00680</name>
</gene>
<evidence type="ECO:0000259" key="3">
    <source>
        <dbReference type="Pfam" id="PF15902"/>
    </source>
</evidence>
<feature type="domain" description="Sortilin N-terminal" evidence="3">
    <location>
        <begin position="135"/>
        <end position="259"/>
    </location>
</feature>
<name>A0A0P1MUW8_9BACT</name>
<dbReference type="CDD" id="cd15482">
    <property type="entry name" value="Sialidase_non-viral"/>
    <property type="match status" value="2"/>
</dbReference>
<dbReference type="OrthoDB" id="9757809at2"/>
<dbReference type="InterPro" id="IPR015943">
    <property type="entry name" value="WD40/YVTN_repeat-like_dom_sf"/>
</dbReference>
<dbReference type="Pfam" id="PF15902">
    <property type="entry name" value="Sortilin-Vps10"/>
    <property type="match status" value="1"/>
</dbReference>
<evidence type="ECO:0000256" key="1">
    <source>
        <dbReference type="ARBA" id="ARBA00022737"/>
    </source>
</evidence>
<keyword evidence="4" id="KW-0675">Receptor</keyword>
<organism evidence="4 5">
    <name type="scientific">Candidatus Chryseopegocella kryptomonas</name>
    <dbReference type="NCBI Taxonomy" id="1633643"/>
    <lineage>
        <taxon>Bacteria</taxon>
        <taxon>Pseudomonadati</taxon>
        <taxon>Candidatus Kryptoniota</taxon>
        <taxon>Candidatus Chryseopegocella</taxon>
    </lineage>
</organism>
<dbReference type="Gene3D" id="2.130.10.10">
    <property type="entry name" value="YVTN repeat-like/Quinoprotein amine dehydrogenase"/>
    <property type="match status" value="5"/>
</dbReference>
<feature type="chain" id="PRO_5006067764" evidence="2">
    <location>
        <begin position="24"/>
        <end position="1067"/>
    </location>
</feature>
<dbReference type="InterPro" id="IPR036278">
    <property type="entry name" value="Sialidase_sf"/>
</dbReference>
<feature type="signal peptide" evidence="2">
    <location>
        <begin position="1"/>
        <end position="23"/>
    </location>
</feature>
<dbReference type="AlphaFoldDB" id="A0A0P1MUW8"/>
<sequence length="1067" mass="119718">MRVKNLLFLFGFILLFSFVSSFAQKKTEPVKAQPFKYDTSLYRAMQWREIGPFRGGRSIAVAGHPEQPLTYYFGATGGGVWKTEDGGATWVNVSDGFLKSSSVGAIAVAESDPNVIYIGMGESCLRNNIIIGDGVYKSEDAGKTWKHLGLAETKVISKIRIHPKDENIVYVAALGNPFAPSPERGVYKSTDGGKTWRKVLYKDEKTGAVDLSIDPTNPRVIYASMWEVYRNFWTLSSGGPGSGLWKSTDGGETWFEISNNPGFPKGIKGKIGVSASPAKPGLVWALVEAENGGLFKSEDGGATWRKVNDDKRLWERPFYYMHVFSDPKNPDVVYVLNVQFLKSIDGGRTFTTVRTPHSDHHDLWINPKDPNIMIHASDGGASVTFNGGLTWTEQDYPTAQFYHVTIDSQFPYYIYGAQQDNTTVGIASRTTGFGIDRTDWFPVGGGESGYIAVRPDDPNIVYAGSYGGLLTRFDKRTREIKNISVWPETPIGAGAKDIKYRFQWTYPIVISPHDPNVLYVTGNHVFRSTDEGMTWEVISPDLTRNDTSKIGPSGGPITKDNTTAEYYCTIFAFAESPVKKGVLWAGSDDGLIHVSTDNGKTWTNVTPKELPEWSLISIIEPSPFDAGTAYVAATKYKLGDFKPYIFKTTDYGKTWKKIVNGIPDGHFTRVVRADPNRKGLLYAGTEFGIYVSFDDGENWQTLQLNLPITPIYDIAVHPREKDLVVATHGRSFWVLDDLTPLYQINDEVAKSDVYLFKPRDTYRMRGGGGFRVPGATVGQNPPNGVIVYYYFKEKPKDEVKLEFYDEKGNLIKSFSSKAERPEGEQPQQEEFFMFGAGPRAERVPVEAGMNRFVWDMRYPDAENLKDIRFWSWGGTTRGPVAVPGKYQVKLTVGGKTLTQWFEIKKDPRIKTTDEEFKEQFELLIKIRDKLSEANKTVNTIRDIVKQIDELTQRLKGTQNDEKVRKLAKPLRDKLTSIESEITQNKARSSQDILNHPVKLNGKLAALASAVASADSKPTKQMYDVFDDLSKRLDVQLNKFKEVMERDIPEFNRAIKELDIPALIIEKK</sequence>
<evidence type="ECO:0000313" key="5">
    <source>
        <dbReference type="Proteomes" id="UP000199197"/>
    </source>
</evidence>
<dbReference type="RefSeq" id="WP_092348538.1">
    <property type="nucleotide sequence ID" value="NZ_CZVW01000006.1"/>
</dbReference>
<keyword evidence="1" id="KW-0677">Repeat</keyword>
<reference evidence="5" key="1">
    <citation type="submission" date="2015-11" db="EMBL/GenBank/DDBJ databases">
        <authorList>
            <person name="Varghese N."/>
        </authorList>
    </citation>
    <scope>NUCLEOTIDE SEQUENCE [LARGE SCALE GENOMIC DNA]</scope>
    <source>
        <strain evidence="5">JGI-23</strain>
    </source>
</reference>
<dbReference type="EMBL" id="CZVW01000006">
    <property type="protein sequence ID" value="CUS99558.1"/>
    <property type="molecule type" value="Genomic_DNA"/>
</dbReference>
<dbReference type="PANTHER" id="PTHR12106">
    <property type="entry name" value="SORTILIN RELATED"/>
    <property type="match status" value="1"/>
</dbReference>
<accession>A0A0P1MUW8</accession>
<dbReference type="SUPFAM" id="SSF110296">
    <property type="entry name" value="Oligoxyloglucan reducing end-specific cellobiohydrolase"/>
    <property type="match status" value="1"/>
</dbReference>
<keyword evidence="2" id="KW-0732">Signal</keyword>
<dbReference type="PANTHER" id="PTHR12106:SF27">
    <property type="entry name" value="SORTILIN-RELATED RECEPTOR"/>
    <property type="match status" value="1"/>
</dbReference>
<evidence type="ECO:0000313" key="4">
    <source>
        <dbReference type="EMBL" id="CUS99558.1"/>
    </source>
</evidence>
<dbReference type="Proteomes" id="UP000199197">
    <property type="component" value="Unassembled WGS sequence"/>
</dbReference>
<evidence type="ECO:0000256" key="2">
    <source>
        <dbReference type="SAM" id="SignalP"/>
    </source>
</evidence>
<dbReference type="SUPFAM" id="SSF50939">
    <property type="entry name" value="Sialidases"/>
    <property type="match status" value="1"/>
</dbReference>
<dbReference type="InterPro" id="IPR031778">
    <property type="entry name" value="Sortilin_N"/>
</dbReference>